<feature type="transmembrane region" description="Helical" evidence="6">
    <location>
        <begin position="63"/>
        <end position="84"/>
    </location>
</feature>
<comment type="subcellular location">
    <subcellularLocation>
        <location evidence="1">Membrane</location>
        <topology evidence="1">Multi-pass membrane protein</topology>
    </subcellularLocation>
</comment>
<dbReference type="InterPro" id="IPR011701">
    <property type="entry name" value="MFS"/>
</dbReference>
<dbReference type="PROSITE" id="PS50850">
    <property type="entry name" value="MFS"/>
    <property type="match status" value="1"/>
</dbReference>
<feature type="transmembrane region" description="Helical" evidence="6">
    <location>
        <begin position="411"/>
        <end position="434"/>
    </location>
</feature>
<feature type="transmembrane region" description="Helical" evidence="6">
    <location>
        <begin position="164"/>
        <end position="184"/>
    </location>
</feature>
<dbReference type="Gene3D" id="1.20.1250.20">
    <property type="entry name" value="MFS general substrate transporter like domains"/>
    <property type="match status" value="1"/>
</dbReference>
<evidence type="ECO:0000256" key="1">
    <source>
        <dbReference type="ARBA" id="ARBA00004141"/>
    </source>
</evidence>
<keyword evidence="9" id="KW-1185">Reference proteome</keyword>
<proteinExistence type="predicted"/>
<dbReference type="InterPro" id="IPR020846">
    <property type="entry name" value="MFS_dom"/>
</dbReference>
<evidence type="ECO:0000256" key="5">
    <source>
        <dbReference type="ARBA" id="ARBA00023136"/>
    </source>
</evidence>
<protein>
    <submittedName>
        <fullName evidence="8">Major facilitator superfamily MFS_1</fullName>
    </submittedName>
</protein>
<evidence type="ECO:0000259" key="7">
    <source>
        <dbReference type="PROSITE" id="PS50850"/>
    </source>
</evidence>
<dbReference type="AlphaFoldDB" id="A0A9J9H999"/>
<feature type="transmembrane region" description="Helical" evidence="6">
    <location>
        <begin position="121"/>
        <end position="143"/>
    </location>
</feature>
<evidence type="ECO:0000256" key="3">
    <source>
        <dbReference type="ARBA" id="ARBA00022692"/>
    </source>
</evidence>
<dbReference type="Proteomes" id="UP000001989">
    <property type="component" value="Chromosome"/>
</dbReference>
<dbReference type="KEGG" id="swi:Swit_1023"/>
<gene>
    <name evidence="8" type="ordered locus">Swit_1023</name>
</gene>
<feature type="transmembrane region" description="Helical" evidence="6">
    <location>
        <begin position="313"/>
        <end position="336"/>
    </location>
</feature>
<dbReference type="EMBL" id="CP000699">
    <property type="protein sequence ID" value="ABQ67390.1"/>
    <property type="molecule type" value="Genomic_DNA"/>
</dbReference>
<feature type="transmembrane region" description="Helical" evidence="6">
    <location>
        <begin position="342"/>
        <end position="365"/>
    </location>
</feature>
<dbReference type="Pfam" id="PF07690">
    <property type="entry name" value="MFS_1"/>
    <property type="match status" value="1"/>
</dbReference>
<keyword evidence="5 6" id="KW-0472">Membrane</keyword>
<dbReference type="InterPro" id="IPR044770">
    <property type="entry name" value="MFS_spinster-like"/>
</dbReference>
<evidence type="ECO:0000313" key="9">
    <source>
        <dbReference type="Proteomes" id="UP000001989"/>
    </source>
</evidence>
<accession>A0A9J9H999</accession>
<evidence type="ECO:0000256" key="4">
    <source>
        <dbReference type="ARBA" id="ARBA00022989"/>
    </source>
</evidence>
<feature type="transmembrane region" description="Helical" evidence="6">
    <location>
        <begin position="21"/>
        <end position="43"/>
    </location>
</feature>
<feature type="transmembrane region" description="Helical" evidence="6">
    <location>
        <begin position="190"/>
        <end position="213"/>
    </location>
</feature>
<feature type="transmembrane region" description="Helical" evidence="6">
    <location>
        <begin position="91"/>
        <end position="109"/>
    </location>
</feature>
<keyword evidence="3 6" id="KW-0812">Transmembrane</keyword>
<feature type="transmembrane region" description="Helical" evidence="6">
    <location>
        <begin position="247"/>
        <end position="267"/>
    </location>
</feature>
<dbReference type="InterPro" id="IPR036259">
    <property type="entry name" value="MFS_trans_sf"/>
</dbReference>
<name>A0A9J9H999_RHIWR</name>
<dbReference type="PANTHER" id="PTHR23505">
    <property type="entry name" value="SPINSTER"/>
    <property type="match status" value="1"/>
</dbReference>
<dbReference type="GO" id="GO:0022857">
    <property type="term" value="F:transmembrane transporter activity"/>
    <property type="evidence" value="ECO:0007669"/>
    <property type="project" value="InterPro"/>
</dbReference>
<organism evidence="8 9">
    <name type="scientific">Rhizorhabdus wittichii (strain DSM 6014 / CCUG 31198 / JCM 15750 / NBRC 105917 / EY 4224 / RW1)</name>
    <name type="common">Sphingomonas wittichii</name>
    <dbReference type="NCBI Taxonomy" id="392499"/>
    <lineage>
        <taxon>Bacteria</taxon>
        <taxon>Pseudomonadati</taxon>
        <taxon>Pseudomonadota</taxon>
        <taxon>Alphaproteobacteria</taxon>
        <taxon>Sphingomonadales</taxon>
        <taxon>Sphingomonadaceae</taxon>
        <taxon>Rhizorhabdus</taxon>
    </lineage>
</organism>
<dbReference type="PANTHER" id="PTHR23505:SF79">
    <property type="entry name" value="PROTEIN SPINSTER"/>
    <property type="match status" value="1"/>
</dbReference>
<evidence type="ECO:0000313" key="8">
    <source>
        <dbReference type="EMBL" id="ABQ67390.1"/>
    </source>
</evidence>
<feature type="transmembrane region" description="Helical" evidence="6">
    <location>
        <begin position="287"/>
        <end position="306"/>
    </location>
</feature>
<keyword evidence="2" id="KW-0813">Transport</keyword>
<feature type="transmembrane region" description="Helical" evidence="6">
    <location>
        <begin position="377"/>
        <end position="399"/>
    </location>
</feature>
<reference evidence="8 9" key="1">
    <citation type="journal article" date="2010" name="J. Bacteriol.">
        <title>Genome sequence of the dioxin-mineralizing bacterium Sphingomonas wittichii RW1.</title>
        <authorList>
            <person name="Miller T.R."/>
            <person name="Delcher A.L."/>
            <person name="Salzberg S.L."/>
            <person name="Saunders E."/>
            <person name="Detter J.C."/>
            <person name="Halden R.U."/>
        </authorList>
    </citation>
    <scope>NUCLEOTIDE SEQUENCE [LARGE SCALE GENOMIC DNA]</scope>
    <source>
        <strain evidence="9">DSM 6014 / CCUG 31198 / JCM 15750 / NBRC 105917 / EY 4224 / RW1</strain>
    </source>
</reference>
<dbReference type="GO" id="GO:0016020">
    <property type="term" value="C:membrane"/>
    <property type="evidence" value="ECO:0007669"/>
    <property type="project" value="UniProtKB-SubCell"/>
</dbReference>
<evidence type="ECO:0000256" key="2">
    <source>
        <dbReference type="ARBA" id="ARBA00022448"/>
    </source>
</evidence>
<feature type="domain" description="Major facilitator superfamily (MFS) profile" evidence="7">
    <location>
        <begin position="25"/>
        <end position="438"/>
    </location>
</feature>
<evidence type="ECO:0000256" key="6">
    <source>
        <dbReference type="SAM" id="Phobius"/>
    </source>
</evidence>
<dbReference type="SUPFAM" id="SSF103473">
    <property type="entry name" value="MFS general substrate transporter"/>
    <property type="match status" value="1"/>
</dbReference>
<sequence>MDMSTGRPPGAVQIGQGEGGYKWYVAAVLGLAHTVAIIDRFVMVLVTEPIRAAMQLTDTQLGMLQGTGFALLYCGFAIPLGAMADATSRRNLIAIGLVLWSLATMAAAFTTSFGTLFATRVLVGMGEACLIPAGMSLLTAYFAPSNLARGTAIFGLGANFGYGLAFLGGGALLAALVAAGGLALPGVTLMPWQAIFLLAGGLALPVLLMLAFVREPHRPPVAGRGLGPSVAAMREGLGYLFAHLRGYAPFLLIGALTAVTGYAVTSWSSSLFVRIHGMAPADAGKLIGLIGVIAGPLGTIVGGWLLDRLRTRGVVGAPMLIMGGGCLIALVTSAAVGHAASLPLATLFFCVFMFGSTFTLPALYVGMQLLTPDRYRGIAASFNMMIYTLAGLGLGPTAVGAISDALGGEAGLAHAVVIVEAAMALVIVPTALLARRAYHARSLAVAAG</sequence>
<keyword evidence="4 6" id="KW-1133">Transmembrane helix</keyword>
<dbReference type="OrthoDB" id="7400989at2"/>